<dbReference type="Pfam" id="PF03591">
    <property type="entry name" value="AzlC"/>
    <property type="match status" value="1"/>
</dbReference>
<dbReference type="PANTHER" id="PTHR34979">
    <property type="entry name" value="INNER MEMBRANE PROTEIN YGAZ"/>
    <property type="match status" value="1"/>
</dbReference>
<evidence type="ECO:0000256" key="5">
    <source>
        <dbReference type="ARBA" id="ARBA00022692"/>
    </source>
</evidence>
<reference evidence="9" key="2">
    <citation type="submission" date="2021-04" db="EMBL/GenBank/DDBJ databases">
        <authorList>
            <person name="Gilroy R."/>
        </authorList>
    </citation>
    <scope>NUCLEOTIDE SEQUENCE</scope>
    <source>
        <strain evidence="9">B5-657</strain>
    </source>
</reference>
<evidence type="ECO:0000256" key="4">
    <source>
        <dbReference type="ARBA" id="ARBA00022475"/>
    </source>
</evidence>
<gene>
    <name evidence="9" type="ORF">H9872_04765</name>
</gene>
<keyword evidence="5 8" id="KW-0812">Transmembrane</keyword>
<feature type="transmembrane region" description="Helical" evidence="8">
    <location>
        <begin position="167"/>
        <end position="184"/>
    </location>
</feature>
<feature type="transmembrane region" description="Helical" evidence="8">
    <location>
        <begin position="74"/>
        <end position="92"/>
    </location>
</feature>
<comment type="caution">
    <text evidence="9">The sequence shown here is derived from an EMBL/GenBank/DDBJ whole genome shotgun (WGS) entry which is preliminary data.</text>
</comment>
<dbReference type="EMBL" id="JAHLFQ010000102">
    <property type="protein sequence ID" value="MBU3804052.1"/>
    <property type="molecule type" value="Genomic_DNA"/>
</dbReference>
<keyword evidence="4" id="KW-1003">Cell membrane</keyword>
<feature type="transmembrane region" description="Helical" evidence="8">
    <location>
        <begin position="190"/>
        <end position="223"/>
    </location>
</feature>
<dbReference type="GO" id="GO:0005886">
    <property type="term" value="C:plasma membrane"/>
    <property type="evidence" value="ECO:0007669"/>
    <property type="project" value="UniProtKB-SubCell"/>
</dbReference>
<sequence length="259" mass="29336">MEDKKKMLLKALKAAFPHNIPVMAGFTFLGIAYGVLMSTKGYGPLWSFLMSTIAYCGSMQFVAINLLVVSFDPVQAFFMALMVNARHLFYGLSLLKKYKGIGKLKFFLIYWLCDETFSITYSFDPPEDVEPKWFYFFISLINYAQWALCSLIGGLIGHLITFNTKGIDFSLTALFVVIFINGWKEVKNRVPSIIGMVCSIISIMMFGTSHFIIPAMIMLLIVLTLGRGKLEKGQFADKIDEKVKDMNKTKQIEPLTECK</sequence>
<evidence type="ECO:0000256" key="8">
    <source>
        <dbReference type="SAM" id="Phobius"/>
    </source>
</evidence>
<feature type="transmembrane region" description="Helical" evidence="8">
    <location>
        <begin position="48"/>
        <end position="68"/>
    </location>
</feature>
<keyword evidence="7 8" id="KW-0472">Membrane</keyword>
<dbReference type="GO" id="GO:1903785">
    <property type="term" value="P:L-valine transmembrane transport"/>
    <property type="evidence" value="ECO:0007669"/>
    <property type="project" value="TreeGrafter"/>
</dbReference>
<organism evidence="9 10">
    <name type="scientific">Candidatus Cellulosilyticum pullistercoris</name>
    <dbReference type="NCBI Taxonomy" id="2838521"/>
    <lineage>
        <taxon>Bacteria</taxon>
        <taxon>Bacillati</taxon>
        <taxon>Bacillota</taxon>
        <taxon>Clostridia</taxon>
        <taxon>Lachnospirales</taxon>
        <taxon>Cellulosilyticaceae</taxon>
        <taxon>Cellulosilyticum</taxon>
    </lineage>
</organism>
<comment type="subcellular location">
    <subcellularLocation>
        <location evidence="1">Cell membrane</location>
        <topology evidence="1">Multi-pass membrane protein</topology>
    </subcellularLocation>
</comment>
<proteinExistence type="inferred from homology"/>
<feature type="transmembrane region" description="Helical" evidence="8">
    <location>
        <begin position="20"/>
        <end position="36"/>
    </location>
</feature>
<dbReference type="InterPro" id="IPR011606">
    <property type="entry name" value="Brnchd-chn_aa_trnsp_permease"/>
</dbReference>
<dbReference type="Proteomes" id="UP000824229">
    <property type="component" value="Unassembled WGS sequence"/>
</dbReference>
<keyword evidence="6 8" id="KW-1133">Transmembrane helix</keyword>
<evidence type="ECO:0000256" key="2">
    <source>
        <dbReference type="ARBA" id="ARBA00010735"/>
    </source>
</evidence>
<evidence type="ECO:0000256" key="1">
    <source>
        <dbReference type="ARBA" id="ARBA00004651"/>
    </source>
</evidence>
<dbReference type="PANTHER" id="PTHR34979:SF1">
    <property type="entry name" value="INNER MEMBRANE PROTEIN YGAZ"/>
    <property type="match status" value="1"/>
</dbReference>
<evidence type="ECO:0000313" key="10">
    <source>
        <dbReference type="Proteomes" id="UP000824229"/>
    </source>
</evidence>
<keyword evidence="3" id="KW-0813">Transport</keyword>
<reference evidence="9" key="1">
    <citation type="journal article" date="2021" name="PeerJ">
        <title>Extensive microbial diversity within the chicken gut microbiome revealed by metagenomics and culture.</title>
        <authorList>
            <person name="Gilroy R."/>
            <person name="Ravi A."/>
            <person name="Getino M."/>
            <person name="Pursley I."/>
            <person name="Horton D.L."/>
            <person name="Alikhan N.F."/>
            <person name="Baker D."/>
            <person name="Gharbi K."/>
            <person name="Hall N."/>
            <person name="Watson M."/>
            <person name="Adriaenssens E.M."/>
            <person name="Foster-Nyarko E."/>
            <person name="Jarju S."/>
            <person name="Secka A."/>
            <person name="Antonio M."/>
            <person name="Oren A."/>
            <person name="Chaudhuri R.R."/>
            <person name="La Ragione R."/>
            <person name="Hildebrand F."/>
            <person name="Pallen M.J."/>
        </authorList>
    </citation>
    <scope>NUCLEOTIDE SEQUENCE</scope>
    <source>
        <strain evidence="9">B5-657</strain>
    </source>
</reference>
<dbReference type="AlphaFoldDB" id="A0A9E2KC72"/>
<evidence type="ECO:0000256" key="6">
    <source>
        <dbReference type="ARBA" id="ARBA00022989"/>
    </source>
</evidence>
<protein>
    <submittedName>
        <fullName evidence="9">AzlC family ABC transporter permease</fullName>
    </submittedName>
</protein>
<accession>A0A9E2KC72</accession>
<name>A0A9E2KC72_9FIRM</name>
<evidence type="ECO:0000313" key="9">
    <source>
        <dbReference type="EMBL" id="MBU3804052.1"/>
    </source>
</evidence>
<comment type="similarity">
    <text evidence="2">Belongs to the AzlC family.</text>
</comment>
<feature type="transmembrane region" description="Helical" evidence="8">
    <location>
        <begin position="135"/>
        <end position="160"/>
    </location>
</feature>
<evidence type="ECO:0000256" key="7">
    <source>
        <dbReference type="ARBA" id="ARBA00023136"/>
    </source>
</evidence>
<evidence type="ECO:0000256" key="3">
    <source>
        <dbReference type="ARBA" id="ARBA00022448"/>
    </source>
</evidence>